<dbReference type="RefSeq" id="WP_051539426.1">
    <property type="nucleotide sequence ID" value="NZ_CP054599.1"/>
</dbReference>
<dbReference type="GeneID" id="68868229"/>
<keyword evidence="3" id="KW-1185">Reference proteome</keyword>
<evidence type="ECO:0000313" key="1">
    <source>
        <dbReference type="EMBL" id="KEJ96923.1"/>
    </source>
</evidence>
<dbReference type="OrthoDB" id="7726951at2"/>
<dbReference type="Proteomes" id="UP000809337">
    <property type="component" value="Unassembled WGS sequence"/>
</dbReference>
<evidence type="ECO:0000313" key="3">
    <source>
        <dbReference type="Proteomes" id="UP000027746"/>
    </source>
</evidence>
<gene>
    <name evidence="2" type="ORF">JQX14_00330</name>
    <name evidence="1" type="ORF">SUH3_09100</name>
</gene>
<evidence type="ECO:0000313" key="2">
    <source>
        <dbReference type="EMBL" id="MBM2352964.1"/>
    </source>
</evidence>
<reference evidence="1 3" key="1">
    <citation type="submission" date="2014-01" db="EMBL/GenBank/DDBJ databases">
        <title>Sulfitobacter sp. H3 (MCCC 1A00686) Genome Sequencing.</title>
        <authorList>
            <person name="Lai Q."/>
            <person name="Hong Z."/>
        </authorList>
    </citation>
    <scope>NUCLEOTIDE SEQUENCE [LARGE SCALE GENOMIC DNA]</scope>
    <source>
        <strain evidence="1 3">H3</strain>
    </source>
</reference>
<dbReference type="EMBL" id="JAFBWN010000001">
    <property type="protein sequence ID" value="MBM2352964.1"/>
    <property type="molecule type" value="Genomic_DNA"/>
</dbReference>
<accession>A0A073J2T7</accession>
<comment type="caution">
    <text evidence="1">The sequence shown here is derived from an EMBL/GenBank/DDBJ whole genome shotgun (WGS) entry which is preliminary data.</text>
</comment>
<organism evidence="1 3">
    <name type="scientific">Pseudosulfitobacter pseudonitzschiae</name>
    <dbReference type="NCBI Taxonomy" id="1402135"/>
    <lineage>
        <taxon>Bacteria</taxon>
        <taxon>Pseudomonadati</taxon>
        <taxon>Pseudomonadota</taxon>
        <taxon>Alphaproteobacteria</taxon>
        <taxon>Rhodobacterales</taxon>
        <taxon>Roseobacteraceae</taxon>
        <taxon>Pseudosulfitobacter</taxon>
    </lineage>
</organism>
<protein>
    <submittedName>
        <fullName evidence="1">Uncharacterized protein</fullName>
    </submittedName>
</protein>
<sequence>MITALSASGSAGLYTTPQPAVLSYADAATVWLLSWSGNDENIIAAKMGTNVGRVADILAENTYVGSRDNAVRMRNARAAMMQR</sequence>
<reference evidence="2" key="2">
    <citation type="submission" date="2021-01" db="EMBL/GenBank/DDBJ databases">
        <title>Diatom-associated Roseobacters Show Island Model of Population Structure.</title>
        <authorList>
            <person name="Qu L."/>
            <person name="Feng X."/>
            <person name="Chen Y."/>
            <person name="Li L."/>
            <person name="Wang X."/>
            <person name="Hu Z."/>
            <person name="Wang H."/>
            <person name="Luo H."/>
        </authorList>
    </citation>
    <scope>NUCLEOTIDE SEQUENCE</scope>
    <source>
        <strain evidence="2">SM26-45</strain>
    </source>
</reference>
<name>A0A073J2T7_9RHOB</name>
<dbReference type="EMBL" id="JAMD01000002">
    <property type="protein sequence ID" value="KEJ96923.1"/>
    <property type="molecule type" value="Genomic_DNA"/>
</dbReference>
<dbReference type="Proteomes" id="UP000027746">
    <property type="component" value="Unassembled WGS sequence"/>
</dbReference>
<proteinExistence type="predicted"/>
<dbReference type="AlphaFoldDB" id="A0A073J2T7"/>